<dbReference type="PROSITE" id="PS50835">
    <property type="entry name" value="IG_LIKE"/>
    <property type="match status" value="1"/>
</dbReference>
<sequence>MCLLFVFILFFISNVGSQALMKLSLQTGATVTIPCRYDSIYITHKKYWCSNDHSTFSSCTIQAYANEIKRRLTVTDNPAESFFTVTLKDLQTENTGWYWCAVEIYGADVSEGLQITVKSDPDLSVRERRVRGEERGSVTVQCLYSAAYQNTQKWWCRFKDRQCWTFRKTETSQDPSVQLSDDGNSSFSVMMSGLKKSDAGWYWCSAGYLQVPVHISVTDSPPVPTTTHQINTYKSVSSHNSAAPVTSVPSSDKTIEPVQFCIADN</sequence>
<protein>
    <recommendedName>
        <fullName evidence="5">Ig-like domain-containing protein</fullName>
    </recommendedName>
</protein>
<dbReference type="InterPro" id="IPR007110">
    <property type="entry name" value="Ig-like_dom"/>
</dbReference>
<dbReference type="Proteomes" id="UP000824219">
    <property type="component" value="Linkage Group LG20"/>
</dbReference>
<gene>
    <name evidence="6" type="ORF">KOW79_017043</name>
</gene>
<name>A0A9D3ND20_9TELE</name>
<keyword evidence="2" id="KW-0812">Transmembrane</keyword>
<dbReference type="OrthoDB" id="8920197at2759"/>
<dbReference type="InterPro" id="IPR036179">
    <property type="entry name" value="Ig-like_dom_sf"/>
</dbReference>
<dbReference type="SUPFAM" id="SSF48726">
    <property type="entry name" value="Immunoglobulin"/>
    <property type="match status" value="2"/>
</dbReference>
<keyword evidence="4" id="KW-0732">Signal</keyword>
<evidence type="ECO:0000256" key="2">
    <source>
        <dbReference type="ARBA" id="ARBA00022692"/>
    </source>
</evidence>
<evidence type="ECO:0000256" key="4">
    <source>
        <dbReference type="SAM" id="SignalP"/>
    </source>
</evidence>
<dbReference type="InterPro" id="IPR050671">
    <property type="entry name" value="CD300_family_receptors"/>
</dbReference>
<reference evidence="6 7" key="1">
    <citation type="submission" date="2021-06" db="EMBL/GenBank/DDBJ databases">
        <title>Chromosome-level genome assembly of the red-tail catfish (Hemibagrus wyckioides).</title>
        <authorList>
            <person name="Shao F."/>
        </authorList>
    </citation>
    <scope>NUCLEOTIDE SEQUENCE [LARGE SCALE GENOMIC DNA]</scope>
    <source>
        <strain evidence="6">EC202008001</strain>
        <tissue evidence="6">Blood</tissue>
    </source>
</reference>
<feature type="domain" description="Ig-like" evidence="5">
    <location>
        <begin position="121"/>
        <end position="216"/>
    </location>
</feature>
<dbReference type="GO" id="GO:0004888">
    <property type="term" value="F:transmembrane signaling receptor activity"/>
    <property type="evidence" value="ECO:0007669"/>
    <property type="project" value="TreeGrafter"/>
</dbReference>
<dbReference type="Gene3D" id="2.60.40.10">
    <property type="entry name" value="Immunoglobulins"/>
    <property type="match status" value="2"/>
</dbReference>
<dbReference type="InterPro" id="IPR013783">
    <property type="entry name" value="Ig-like_fold"/>
</dbReference>
<evidence type="ECO:0000313" key="6">
    <source>
        <dbReference type="EMBL" id="KAG7319900.1"/>
    </source>
</evidence>
<evidence type="ECO:0000313" key="7">
    <source>
        <dbReference type="Proteomes" id="UP000824219"/>
    </source>
</evidence>
<dbReference type="PANTHER" id="PTHR11860">
    <property type="entry name" value="POLYMERIC-IMMUNOGLOBULIN RECEPTOR"/>
    <property type="match status" value="1"/>
</dbReference>
<feature type="signal peptide" evidence="4">
    <location>
        <begin position="1"/>
        <end position="17"/>
    </location>
</feature>
<evidence type="ECO:0000256" key="1">
    <source>
        <dbReference type="ARBA" id="ARBA00004370"/>
    </source>
</evidence>
<organism evidence="6 7">
    <name type="scientific">Hemibagrus wyckioides</name>
    <dbReference type="NCBI Taxonomy" id="337641"/>
    <lineage>
        <taxon>Eukaryota</taxon>
        <taxon>Metazoa</taxon>
        <taxon>Chordata</taxon>
        <taxon>Craniata</taxon>
        <taxon>Vertebrata</taxon>
        <taxon>Euteleostomi</taxon>
        <taxon>Actinopterygii</taxon>
        <taxon>Neopterygii</taxon>
        <taxon>Teleostei</taxon>
        <taxon>Ostariophysi</taxon>
        <taxon>Siluriformes</taxon>
        <taxon>Bagridae</taxon>
        <taxon>Hemibagrus</taxon>
    </lineage>
</organism>
<dbReference type="PANTHER" id="PTHR11860:SF87">
    <property type="entry name" value="CMRF35-LIKE MOLECULE 8"/>
    <property type="match status" value="1"/>
</dbReference>
<evidence type="ECO:0000256" key="3">
    <source>
        <dbReference type="ARBA" id="ARBA00023136"/>
    </source>
</evidence>
<feature type="chain" id="PRO_5039567707" description="Ig-like domain-containing protein" evidence="4">
    <location>
        <begin position="18"/>
        <end position="265"/>
    </location>
</feature>
<comment type="caution">
    <text evidence="6">The sequence shown here is derived from an EMBL/GenBank/DDBJ whole genome shotgun (WGS) entry which is preliminary data.</text>
</comment>
<dbReference type="AlphaFoldDB" id="A0A9D3ND20"/>
<dbReference type="Pfam" id="PF07686">
    <property type="entry name" value="V-set"/>
    <property type="match status" value="2"/>
</dbReference>
<dbReference type="SMART" id="SM00409">
    <property type="entry name" value="IG"/>
    <property type="match status" value="2"/>
</dbReference>
<dbReference type="InterPro" id="IPR003599">
    <property type="entry name" value="Ig_sub"/>
</dbReference>
<keyword evidence="3" id="KW-0472">Membrane</keyword>
<dbReference type="GO" id="GO:0005886">
    <property type="term" value="C:plasma membrane"/>
    <property type="evidence" value="ECO:0007669"/>
    <property type="project" value="TreeGrafter"/>
</dbReference>
<evidence type="ECO:0000259" key="5">
    <source>
        <dbReference type="PROSITE" id="PS50835"/>
    </source>
</evidence>
<proteinExistence type="predicted"/>
<keyword evidence="7" id="KW-1185">Reference proteome</keyword>
<dbReference type="EMBL" id="JAHKSW010000020">
    <property type="protein sequence ID" value="KAG7319900.1"/>
    <property type="molecule type" value="Genomic_DNA"/>
</dbReference>
<comment type="subcellular location">
    <subcellularLocation>
        <location evidence="1">Membrane</location>
    </subcellularLocation>
</comment>
<accession>A0A9D3ND20</accession>
<dbReference type="InterPro" id="IPR013106">
    <property type="entry name" value="Ig_V-set"/>
</dbReference>